<dbReference type="EMBL" id="OW970315">
    <property type="protein sequence ID" value="CAH6312183.1"/>
    <property type="molecule type" value="Genomic_DNA"/>
</dbReference>
<dbReference type="SUPFAM" id="SSF51261">
    <property type="entry name" value="Duplicated hybrid motif"/>
    <property type="match status" value="1"/>
</dbReference>
<dbReference type="GO" id="GO:0090563">
    <property type="term" value="F:protein-phosphocysteine-sugar phosphotransferase activity"/>
    <property type="evidence" value="ECO:0007669"/>
    <property type="project" value="TreeGrafter"/>
</dbReference>
<keyword evidence="7" id="KW-0997">Cell inner membrane</keyword>
<evidence type="ECO:0000313" key="30">
    <source>
        <dbReference type="Proteomes" id="UP001158961"/>
    </source>
</evidence>
<dbReference type="Pfam" id="PF02378">
    <property type="entry name" value="PTS_EIIC"/>
    <property type="match status" value="1"/>
</dbReference>
<feature type="transmembrane region" description="Helical" evidence="25">
    <location>
        <begin position="304"/>
        <end position="326"/>
    </location>
</feature>
<dbReference type="GO" id="GO:0015572">
    <property type="term" value="F:N-acetylglucosamine transmembrane transporter activity"/>
    <property type="evidence" value="ECO:0007669"/>
    <property type="project" value="InterPro"/>
</dbReference>
<dbReference type="InterPro" id="IPR036878">
    <property type="entry name" value="Glu_permease_IIB"/>
</dbReference>
<feature type="transmembrane region" description="Helical" evidence="25">
    <location>
        <begin position="153"/>
        <end position="173"/>
    </location>
</feature>
<keyword evidence="15 25" id="KW-1133">Transmembrane helix</keyword>
<dbReference type="Pfam" id="PF00358">
    <property type="entry name" value="PTS_EIIA_1"/>
    <property type="match status" value="1"/>
</dbReference>
<evidence type="ECO:0000256" key="1">
    <source>
        <dbReference type="ARBA" id="ARBA00001947"/>
    </source>
</evidence>
<keyword evidence="10" id="KW-0808">Transferase</keyword>
<feature type="domain" description="PTS EIIB type-1" evidence="27">
    <location>
        <begin position="417"/>
        <end position="499"/>
    </location>
</feature>
<name>A0AAN2FE26_ENTAG</name>
<dbReference type="SUPFAM" id="SSF55604">
    <property type="entry name" value="Glucose permease domain IIB"/>
    <property type="match status" value="1"/>
</dbReference>
<dbReference type="NCBIfam" id="TIGR00826">
    <property type="entry name" value="EIIB_glc"/>
    <property type="match status" value="1"/>
</dbReference>
<feature type="domain" description="PTS EIIC type-1" evidence="28">
    <location>
        <begin position="1"/>
        <end position="392"/>
    </location>
</feature>
<protein>
    <recommendedName>
        <fullName evidence="19">PTS system glucose-specific EIIA component</fullName>
        <ecNumber evidence="3">2.7.1.199</ecNumber>
    </recommendedName>
    <alternativeName>
        <fullName evidence="22">EIIA-Glc</fullName>
    </alternativeName>
    <alternativeName>
        <fullName evidence="17">EIICB-Glc</fullName>
    </alternativeName>
    <alternativeName>
        <fullName evidence="21">EIII-Glc</fullName>
    </alternativeName>
    <alternativeName>
        <fullName evidence="20">Glucose-specific phosphotransferase enzyme IIA component</fullName>
    </alternativeName>
    <alternativeName>
        <fullName evidence="4">PTS system glucose-specific EIICB component</fullName>
    </alternativeName>
</protein>
<keyword evidence="6" id="KW-1003">Cell membrane</keyword>
<keyword evidence="13" id="KW-0418">Kinase</keyword>
<dbReference type="InterPro" id="IPR001996">
    <property type="entry name" value="PTS_IIB_1"/>
</dbReference>
<feature type="active site" description="Phosphocysteine intermediate; for EIIB activity" evidence="24">
    <location>
        <position position="439"/>
    </location>
</feature>
<dbReference type="Gene3D" id="3.30.1360.60">
    <property type="entry name" value="Glucose permease domain IIB"/>
    <property type="match status" value="1"/>
</dbReference>
<evidence type="ECO:0000256" key="6">
    <source>
        <dbReference type="ARBA" id="ARBA00022475"/>
    </source>
</evidence>
<comment type="cofactor">
    <cofactor evidence="1">
        <name>Zn(2+)</name>
        <dbReference type="ChEBI" id="CHEBI:29105"/>
    </cofactor>
</comment>
<evidence type="ECO:0000256" key="18">
    <source>
        <dbReference type="ARBA" id="ARBA00037252"/>
    </source>
</evidence>
<evidence type="ECO:0000256" key="24">
    <source>
        <dbReference type="PROSITE-ProRule" id="PRU00421"/>
    </source>
</evidence>
<evidence type="ECO:0000256" key="19">
    <source>
        <dbReference type="ARBA" id="ARBA00039163"/>
    </source>
</evidence>
<dbReference type="NCBIfam" id="TIGR01998">
    <property type="entry name" value="PTS-II-BC-nag"/>
    <property type="match status" value="1"/>
</dbReference>
<dbReference type="PANTHER" id="PTHR30009:SF4">
    <property type="entry name" value="PTS SYSTEM N-ACETYLGLUCOSAMINE-SPECIFIC EIICBA COMPONENT"/>
    <property type="match status" value="1"/>
</dbReference>
<keyword evidence="9" id="KW-0762">Sugar transport</keyword>
<evidence type="ECO:0000256" key="16">
    <source>
        <dbReference type="ARBA" id="ARBA00023136"/>
    </source>
</evidence>
<dbReference type="PROSITE" id="PS00371">
    <property type="entry name" value="PTS_EIIA_TYPE_1_HIS"/>
    <property type="match status" value="1"/>
</dbReference>
<keyword evidence="8" id="KW-0597">Phosphoprotein</keyword>
<feature type="transmembrane region" description="Helical" evidence="25">
    <location>
        <begin position="280"/>
        <end position="298"/>
    </location>
</feature>
<dbReference type="FunFam" id="3.30.1360.60:FF:000001">
    <property type="entry name" value="PTS system glucose-specific IIBC component PtsG"/>
    <property type="match status" value="1"/>
</dbReference>
<comment type="function">
    <text evidence="18">The phosphoenolpyruvate-dependent sugar phosphotransferase system (sugar PTS), a major carbohydrate active transport system, catalyzes the phosphorylation of incoming sugar substrates concomitantly with their translocation across the cell membrane. The enzyme II complex composed of PtsG and Crr is involved in glucose transport.</text>
</comment>
<dbReference type="GO" id="GO:0019866">
    <property type="term" value="C:organelle inner membrane"/>
    <property type="evidence" value="ECO:0007669"/>
    <property type="project" value="InterPro"/>
</dbReference>
<feature type="transmembrane region" description="Helical" evidence="25">
    <location>
        <begin position="44"/>
        <end position="68"/>
    </location>
</feature>
<evidence type="ECO:0000256" key="10">
    <source>
        <dbReference type="ARBA" id="ARBA00022679"/>
    </source>
</evidence>
<evidence type="ECO:0000313" key="29">
    <source>
        <dbReference type="EMBL" id="CAH6312183.1"/>
    </source>
</evidence>
<keyword evidence="5" id="KW-0813">Transport</keyword>
<keyword evidence="16 25" id="KW-0472">Membrane</keyword>
<gene>
    <name evidence="29" type="primary">nagE</name>
    <name evidence="29" type="ORF">DAPPPG734_14360</name>
</gene>
<dbReference type="EC" id="2.7.1.199" evidence="3"/>
<evidence type="ECO:0000256" key="7">
    <source>
        <dbReference type="ARBA" id="ARBA00022519"/>
    </source>
</evidence>
<evidence type="ECO:0000256" key="4">
    <source>
        <dbReference type="ARBA" id="ARBA00021468"/>
    </source>
</evidence>
<proteinExistence type="predicted"/>
<dbReference type="PROSITE" id="PS51103">
    <property type="entry name" value="PTS_EIIC_TYPE_1"/>
    <property type="match status" value="1"/>
</dbReference>
<evidence type="ECO:0000256" key="20">
    <source>
        <dbReference type="ARBA" id="ARBA00042296"/>
    </source>
</evidence>
<dbReference type="InterPro" id="IPR003352">
    <property type="entry name" value="PTS_EIIC"/>
</dbReference>
<evidence type="ECO:0000256" key="9">
    <source>
        <dbReference type="ARBA" id="ARBA00022597"/>
    </source>
</evidence>
<dbReference type="InterPro" id="IPR018113">
    <property type="entry name" value="PTrfase_EIIB_Cys"/>
</dbReference>
<dbReference type="GO" id="GO:0005886">
    <property type="term" value="C:plasma membrane"/>
    <property type="evidence" value="ECO:0007669"/>
    <property type="project" value="UniProtKB-SubCell"/>
</dbReference>
<evidence type="ECO:0000256" key="8">
    <source>
        <dbReference type="ARBA" id="ARBA00022553"/>
    </source>
</evidence>
<evidence type="ECO:0000256" key="2">
    <source>
        <dbReference type="ARBA" id="ARBA00004651"/>
    </source>
</evidence>
<evidence type="ECO:0000256" key="13">
    <source>
        <dbReference type="ARBA" id="ARBA00022777"/>
    </source>
</evidence>
<evidence type="ECO:0000259" key="26">
    <source>
        <dbReference type="PROSITE" id="PS51093"/>
    </source>
</evidence>
<keyword evidence="14" id="KW-0862">Zinc</keyword>
<dbReference type="PANTHER" id="PTHR30009">
    <property type="entry name" value="CYTOCHROME C-TYPE SYNTHESIS PROTEIN AND PTS TRANSMEMBRANE COMPONENT"/>
    <property type="match status" value="1"/>
</dbReference>
<evidence type="ECO:0000256" key="14">
    <source>
        <dbReference type="ARBA" id="ARBA00022833"/>
    </source>
</evidence>
<dbReference type="GO" id="GO:0008982">
    <property type="term" value="F:protein-N(PI)-phosphohistidine-sugar phosphotransferase activity"/>
    <property type="evidence" value="ECO:0007669"/>
    <property type="project" value="InterPro"/>
</dbReference>
<comment type="subcellular location">
    <subcellularLocation>
        <location evidence="2">Cell membrane</location>
        <topology evidence="2">Multi-pass membrane protein</topology>
    </subcellularLocation>
</comment>
<dbReference type="GO" id="GO:0015764">
    <property type="term" value="P:N-acetylglucosamine transport"/>
    <property type="evidence" value="ECO:0007669"/>
    <property type="project" value="TreeGrafter"/>
</dbReference>
<evidence type="ECO:0000256" key="11">
    <source>
        <dbReference type="ARBA" id="ARBA00022683"/>
    </source>
</evidence>
<keyword evidence="11" id="KW-0598">Phosphotransferase system</keyword>
<organism evidence="29 30">
    <name type="scientific">Enterobacter agglomerans</name>
    <name type="common">Erwinia herbicola</name>
    <name type="synonym">Pantoea agglomerans</name>
    <dbReference type="NCBI Taxonomy" id="549"/>
    <lineage>
        <taxon>Bacteria</taxon>
        <taxon>Pseudomonadati</taxon>
        <taxon>Pseudomonadota</taxon>
        <taxon>Gammaproteobacteria</taxon>
        <taxon>Enterobacterales</taxon>
        <taxon>Erwiniaceae</taxon>
        <taxon>Pantoea</taxon>
        <taxon>Pantoea agglomerans group</taxon>
    </lineage>
</organism>
<comment type="catalytic activity">
    <reaction evidence="23">
        <text>N(pros)-phospho-L-histidyl-[protein] + D-glucose(out) = D-glucose 6-phosphate(in) + L-histidyl-[protein]</text>
        <dbReference type="Rhea" id="RHEA:33367"/>
        <dbReference type="Rhea" id="RHEA-COMP:9745"/>
        <dbReference type="Rhea" id="RHEA-COMP:9746"/>
        <dbReference type="ChEBI" id="CHEBI:4167"/>
        <dbReference type="ChEBI" id="CHEBI:29979"/>
        <dbReference type="ChEBI" id="CHEBI:61548"/>
        <dbReference type="ChEBI" id="CHEBI:64837"/>
        <dbReference type="EC" id="2.7.1.199"/>
    </reaction>
</comment>
<dbReference type="Proteomes" id="UP001158961">
    <property type="component" value="Chromosome"/>
</dbReference>
<reference evidence="29" key="1">
    <citation type="submission" date="2022-05" db="EMBL/GenBank/DDBJ databases">
        <authorList>
            <person name="Pothier F. J."/>
        </authorList>
    </citation>
    <scope>NUCLEOTIDE SEQUENCE</scope>
    <source>
        <strain evidence="29">DAPP-PG734</strain>
    </source>
</reference>
<dbReference type="InterPro" id="IPR011055">
    <property type="entry name" value="Dup_hybrid_motif"/>
</dbReference>
<accession>A0AAN2FE26</accession>
<evidence type="ECO:0000256" key="15">
    <source>
        <dbReference type="ARBA" id="ARBA00022989"/>
    </source>
</evidence>
<dbReference type="InterPro" id="IPR001127">
    <property type="entry name" value="PTS_EIIA_1_perm"/>
</dbReference>
<dbReference type="InterPro" id="IPR013013">
    <property type="entry name" value="PTS_EIIC_1"/>
</dbReference>
<sequence>MLGYLQKVGRALMVPVATLPAAAILMGVGYWIDPDSWGAGNALAALLIKSGAAIIENMSVLFAIGVAYGMSKDKDGAAALTGFVGFLVVTTLCSPAAVAMIQKMPVDQVPVAFGKINNQFVGILVGILSAEVYNRFSHVELPKALSFFSGRRLVPILVSFLMILVAFILMYIWPVIFNGLVGFGEHIQKLGSAGAGIYAFFNRLLIPVGLHHALNSVFWFDVAGINDIPKFLGGAQSLADGSATVGITGRYQAGFFPIMMFGLPGAALAIYHCARPENRVKVGSIMLAAAFAAFFTGITEPLEFSFMFVAPVLYLIHAVLTGISVFIAASMHWIAGFGFSAGLVDMVLSTRNPLATHWYMLIPQGLVFFVIYYVVFRFTIKKFNLMTPGRELAVDGDETDGYDVNVDKTDSGESATESLARRYIGAIGGSANLTSIDACITRLRLNVNDSAQVNEAVAKRLGASGVIRLNKQSVQIIVGTQAESIASAMKKVLTKGPVAAAATSSAPAEPDVKPQAVLNSEKQVIATLLAPVSGEVVALNDVPDEAFASKAVGDGLAIKPSDKWVVAPIAGTLVKIFNTNHAFCLETENGMEIVVHMGLDTVALEGKGFTRLVEEGASVVAGQRVLEMDLEFLNANARSMVSPVVVSNSDDFAGLTLLAQGQVIAGETPLYEVKG</sequence>
<evidence type="ECO:0000256" key="12">
    <source>
        <dbReference type="ARBA" id="ARBA00022692"/>
    </source>
</evidence>
<dbReference type="PROSITE" id="PS51093">
    <property type="entry name" value="PTS_EIIA_TYPE_1"/>
    <property type="match status" value="1"/>
</dbReference>
<dbReference type="InterPro" id="IPR050429">
    <property type="entry name" value="PTS_Glucose_EIICBA"/>
</dbReference>
<evidence type="ECO:0000256" key="23">
    <source>
        <dbReference type="ARBA" id="ARBA00047336"/>
    </source>
</evidence>
<dbReference type="FunFam" id="2.70.70.10:FF:000001">
    <property type="entry name" value="PTS system glucose-specific IIA component"/>
    <property type="match status" value="1"/>
</dbReference>
<evidence type="ECO:0000259" key="27">
    <source>
        <dbReference type="PROSITE" id="PS51098"/>
    </source>
</evidence>
<dbReference type="CDD" id="cd00212">
    <property type="entry name" value="PTS_IIB_glc"/>
    <property type="match status" value="1"/>
</dbReference>
<dbReference type="GO" id="GO:0009401">
    <property type="term" value="P:phosphoenolpyruvate-dependent sugar phosphotransferase system"/>
    <property type="evidence" value="ECO:0007669"/>
    <property type="project" value="UniProtKB-KW"/>
</dbReference>
<dbReference type="InterPro" id="IPR010974">
    <property type="entry name" value="PTS_IIBC_nag"/>
</dbReference>
<evidence type="ECO:0000256" key="22">
    <source>
        <dbReference type="ARBA" id="ARBA00042873"/>
    </source>
</evidence>
<dbReference type="PROSITE" id="PS51098">
    <property type="entry name" value="PTS_EIIB_TYPE_1"/>
    <property type="match status" value="1"/>
</dbReference>
<dbReference type="Gene3D" id="2.70.70.10">
    <property type="entry name" value="Glucose Permease (Domain IIA)"/>
    <property type="match status" value="1"/>
</dbReference>
<evidence type="ECO:0000256" key="25">
    <source>
        <dbReference type="SAM" id="Phobius"/>
    </source>
</evidence>
<feature type="domain" description="PTS EIIA type-1" evidence="26">
    <location>
        <begin position="544"/>
        <end position="648"/>
    </location>
</feature>
<feature type="transmembrane region" description="Helical" evidence="25">
    <location>
        <begin position="356"/>
        <end position="376"/>
    </location>
</feature>
<dbReference type="Pfam" id="PF00367">
    <property type="entry name" value="PTS_EIIB"/>
    <property type="match status" value="1"/>
</dbReference>
<evidence type="ECO:0000256" key="17">
    <source>
        <dbReference type="ARBA" id="ARBA00032303"/>
    </source>
</evidence>
<dbReference type="PROSITE" id="PS01035">
    <property type="entry name" value="PTS_EIIB_TYPE_1_CYS"/>
    <property type="match status" value="1"/>
</dbReference>
<feature type="transmembrane region" description="Helical" evidence="25">
    <location>
        <begin position="12"/>
        <end position="32"/>
    </location>
</feature>
<evidence type="ECO:0000259" key="28">
    <source>
        <dbReference type="PROSITE" id="PS51103"/>
    </source>
</evidence>
<evidence type="ECO:0000256" key="21">
    <source>
        <dbReference type="ARBA" id="ARBA00042526"/>
    </source>
</evidence>
<evidence type="ECO:0000256" key="3">
    <source>
        <dbReference type="ARBA" id="ARBA00011910"/>
    </source>
</evidence>
<evidence type="ECO:0000256" key="5">
    <source>
        <dbReference type="ARBA" id="ARBA00022448"/>
    </source>
</evidence>
<keyword evidence="12 25" id="KW-0812">Transmembrane</keyword>
<dbReference type="AlphaFoldDB" id="A0AAN2FE26"/>
<dbReference type="GO" id="GO:0016301">
    <property type="term" value="F:kinase activity"/>
    <property type="evidence" value="ECO:0007669"/>
    <property type="project" value="UniProtKB-KW"/>
</dbReference>
<dbReference type="NCBIfam" id="TIGR00830">
    <property type="entry name" value="PTBA"/>
    <property type="match status" value="1"/>
</dbReference>
<feature type="transmembrane region" description="Helical" evidence="25">
    <location>
        <begin position="80"/>
        <end position="101"/>
    </location>
</feature>
<feature type="transmembrane region" description="Helical" evidence="25">
    <location>
        <begin position="116"/>
        <end position="133"/>
    </location>
</feature>
<dbReference type="RefSeq" id="WP_031592220.1">
    <property type="nucleotide sequence ID" value="NZ_JNVA01000024.1"/>
</dbReference>
<feature type="transmembrane region" description="Helical" evidence="25">
    <location>
        <begin position="254"/>
        <end position="273"/>
    </location>
</feature>